<dbReference type="Proteomes" id="UP000269221">
    <property type="component" value="Unassembled WGS sequence"/>
</dbReference>
<evidence type="ECO:0000313" key="1">
    <source>
        <dbReference type="EMBL" id="RMC15448.1"/>
    </source>
</evidence>
<reference evidence="1 2" key="1">
    <citation type="submission" date="2018-07" db="EMBL/GenBank/DDBJ databases">
        <title>A high quality draft genome assembly of the barn swallow (H. rustica rustica).</title>
        <authorList>
            <person name="Formenti G."/>
            <person name="Chiara M."/>
            <person name="Poveda L."/>
            <person name="Francoijs K.-J."/>
            <person name="Bonisoli-Alquati A."/>
            <person name="Canova L."/>
            <person name="Gianfranceschi L."/>
            <person name="Horner D.S."/>
            <person name="Saino N."/>
        </authorList>
    </citation>
    <scope>NUCLEOTIDE SEQUENCE [LARGE SCALE GENOMIC DNA]</scope>
    <source>
        <strain evidence="1">Chelidonia</strain>
        <tissue evidence="1">Blood</tissue>
    </source>
</reference>
<dbReference type="AlphaFoldDB" id="A0A3M0KQD3"/>
<name>A0A3M0KQD3_HIRRU</name>
<organism evidence="1 2">
    <name type="scientific">Hirundo rustica rustica</name>
    <dbReference type="NCBI Taxonomy" id="333673"/>
    <lineage>
        <taxon>Eukaryota</taxon>
        <taxon>Metazoa</taxon>
        <taxon>Chordata</taxon>
        <taxon>Craniata</taxon>
        <taxon>Vertebrata</taxon>
        <taxon>Euteleostomi</taxon>
        <taxon>Archelosauria</taxon>
        <taxon>Archosauria</taxon>
        <taxon>Dinosauria</taxon>
        <taxon>Saurischia</taxon>
        <taxon>Theropoda</taxon>
        <taxon>Coelurosauria</taxon>
        <taxon>Aves</taxon>
        <taxon>Neognathae</taxon>
        <taxon>Neoaves</taxon>
        <taxon>Telluraves</taxon>
        <taxon>Australaves</taxon>
        <taxon>Passeriformes</taxon>
        <taxon>Sylvioidea</taxon>
        <taxon>Hirundinidae</taxon>
        <taxon>Hirundo</taxon>
    </lineage>
</organism>
<dbReference type="EMBL" id="QRBI01000104">
    <property type="protein sequence ID" value="RMC15448.1"/>
    <property type="molecule type" value="Genomic_DNA"/>
</dbReference>
<protein>
    <submittedName>
        <fullName evidence="1">Uncharacterized protein</fullName>
    </submittedName>
</protein>
<evidence type="ECO:0000313" key="2">
    <source>
        <dbReference type="Proteomes" id="UP000269221"/>
    </source>
</evidence>
<keyword evidence="2" id="KW-1185">Reference proteome</keyword>
<gene>
    <name evidence="1" type="ORF">DUI87_07639</name>
</gene>
<accession>A0A3M0KQD3</accession>
<comment type="caution">
    <text evidence="1">The sequence shown here is derived from an EMBL/GenBank/DDBJ whole genome shotgun (WGS) entry which is preliminary data.</text>
</comment>
<proteinExistence type="predicted"/>
<sequence length="108" mass="11812">MEFNKSKYWIVQLGQSDPGYTHRLRGKKLKSGSVERNLEFLVQGKLNMSQQCPGSQEGRHCPGGHQDSITSRTRDGIVLLGSALLCSALPWGGLTSSAVCVVRSHNTK</sequence>